<evidence type="ECO:0000313" key="4">
    <source>
        <dbReference type="Proteomes" id="UP001553715"/>
    </source>
</evidence>
<dbReference type="Proteomes" id="UP001553715">
    <property type="component" value="Unassembled WGS sequence"/>
</dbReference>
<gene>
    <name evidence="3" type="ORF">AB0301_14050</name>
</gene>
<dbReference type="EMBL" id="JBFBMH010000024">
    <property type="protein sequence ID" value="MEW1976178.1"/>
    <property type="molecule type" value="Genomic_DNA"/>
</dbReference>
<sequence length="376" mass="41850">MQIEVERAVSQQKPRLATLPGGGGGGVGAPEVFGRHPQSADTVGTMLHLLVDTSTWLDLSKRRDGQRWVVALRVLVHQGEVELIVPPLVIDEYERNRERVEASMTASVAQRFKLIRQDLDDYGGTDTEQALSTIEDLARHAPLIGAMTTRNFDEVLELLRGGRTVEPTESERHAVVERGLVKQAPFHRSRNSIADALLIELYASAVGGVDLAREPHAFVTSNSEDFSLPHGDKRQPHPDIAATFALGGSTYALGVDGLNEVLLAHFGPEIEALFADTDFVEEPRRLDEIVEAETRLFDRVWYHRSLQHEYRLQDANNHVEIEQLRAIAGPGRKRVEETCNLPGELGPYTDFELGMLNGKLSALRWVLGSEWDFLDT</sequence>
<comment type="caution">
    <text evidence="3">The sequence shown here is derived from an EMBL/GenBank/DDBJ whole genome shotgun (WGS) entry which is preliminary data.</text>
</comment>
<evidence type="ECO:0000259" key="2">
    <source>
        <dbReference type="Pfam" id="PF16289"/>
    </source>
</evidence>
<accession>A0ABV3LJV1</accession>
<protein>
    <submittedName>
        <fullName evidence="3">PIN domain-containing protein</fullName>
    </submittedName>
</protein>
<reference evidence="3 4" key="1">
    <citation type="submission" date="2024-06" db="EMBL/GenBank/DDBJ databases">
        <title>The Natural Products Discovery Center: Release of the First 8490 Sequenced Strains for Exploring Actinobacteria Biosynthetic Diversity.</title>
        <authorList>
            <person name="Kalkreuter E."/>
            <person name="Kautsar S.A."/>
            <person name="Yang D."/>
            <person name="Bader C.D."/>
            <person name="Teijaro C.N."/>
            <person name="Fluegel L."/>
            <person name="Davis C.M."/>
            <person name="Simpson J.R."/>
            <person name="Lauterbach L."/>
            <person name="Steele A.D."/>
            <person name="Gui C."/>
            <person name="Meng S."/>
            <person name="Li G."/>
            <person name="Viehrig K."/>
            <person name="Ye F."/>
            <person name="Su P."/>
            <person name="Kiefer A.F."/>
            <person name="Nichols A."/>
            <person name="Cepeda A.J."/>
            <person name="Yan W."/>
            <person name="Fan B."/>
            <person name="Jiang Y."/>
            <person name="Adhikari A."/>
            <person name="Zheng C.-J."/>
            <person name="Schuster L."/>
            <person name="Cowan T.M."/>
            <person name="Smanski M.J."/>
            <person name="Chevrette M.G."/>
            <person name="De Carvalho L.P.S."/>
            <person name="Shen B."/>
        </authorList>
    </citation>
    <scope>NUCLEOTIDE SEQUENCE [LARGE SCALE GENOMIC DNA]</scope>
    <source>
        <strain evidence="3 4">NPDC077434</strain>
    </source>
</reference>
<dbReference type="Pfam" id="PF16289">
    <property type="entry name" value="PIN_12"/>
    <property type="match status" value="1"/>
</dbReference>
<dbReference type="InterPro" id="IPR032557">
    <property type="entry name" value="DUF4935"/>
</dbReference>
<keyword evidence="4" id="KW-1185">Reference proteome</keyword>
<feature type="domain" description="DUF4935" evidence="2">
    <location>
        <begin position="50"/>
        <end position="226"/>
    </location>
</feature>
<evidence type="ECO:0000256" key="1">
    <source>
        <dbReference type="SAM" id="MobiDB-lite"/>
    </source>
</evidence>
<name>A0ABV3LJV1_9MICO</name>
<proteinExistence type="predicted"/>
<feature type="region of interest" description="Disordered" evidence="1">
    <location>
        <begin position="9"/>
        <end position="29"/>
    </location>
</feature>
<evidence type="ECO:0000313" key="3">
    <source>
        <dbReference type="EMBL" id="MEW1976178.1"/>
    </source>
</evidence>
<dbReference type="RefSeq" id="WP_366233231.1">
    <property type="nucleotide sequence ID" value="NZ_JBFBMH010000024.1"/>
</dbReference>
<organism evidence="3 4">
    <name type="scientific">Microbacterium profundi</name>
    <dbReference type="NCBI Taxonomy" id="450380"/>
    <lineage>
        <taxon>Bacteria</taxon>
        <taxon>Bacillati</taxon>
        <taxon>Actinomycetota</taxon>
        <taxon>Actinomycetes</taxon>
        <taxon>Micrococcales</taxon>
        <taxon>Microbacteriaceae</taxon>
        <taxon>Microbacterium</taxon>
    </lineage>
</organism>